<gene>
    <name evidence="3" type="ORF">QPJ95_15160</name>
</gene>
<evidence type="ECO:0000313" key="4">
    <source>
        <dbReference type="Proteomes" id="UP001238334"/>
    </source>
</evidence>
<keyword evidence="2" id="KW-0732">Signal</keyword>
<feature type="region of interest" description="Disordered" evidence="1">
    <location>
        <begin position="67"/>
        <end position="88"/>
    </location>
</feature>
<feature type="chain" id="PRO_5040923646" description="Excalibur calcium-binding domain-containing protein" evidence="2">
    <location>
        <begin position="18"/>
        <end position="255"/>
    </location>
</feature>
<evidence type="ECO:0000313" key="3">
    <source>
        <dbReference type="EMBL" id="WIY27615.1"/>
    </source>
</evidence>
<feature type="region of interest" description="Disordered" evidence="1">
    <location>
        <begin position="103"/>
        <end position="127"/>
    </location>
</feature>
<accession>A0A9Y2P954</accession>
<organism evidence="3 4">
    <name type="scientific">Parasedimentitalea psychrophila</name>
    <dbReference type="NCBI Taxonomy" id="2997337"/>
    <lineage>
        <taxon>Bacteria</taxon>
        <taxon>Pseudomonadati</taxon>
        <taxon>Pseudomonadota</taxon>
        <taxon>Alphaproteobacteria</taxon>
        <taxon>Rhodobacterales</taxon>
        <taxon>Paracoccaceae</taxon>
        <taxon>Parasedimentitalea</taxon>
    </lineage>
</organism>
<sequence>MRVIVSLISVGSVLALTACTPPIPDSGAEAGFDSSPFDRAPLAGTTIYGDPLVPPVQIETASLVAPAAAPRSPGSSTSAGSLSPASGNADIASETAAALSAAQSNSGQVPLEASPSNPAPLPIVNAGISDENDFGAVSSRQSIESDADRLAQNRSQYQVIETTAVPVRQGEAGPNVVAYALGTSNPLGNRIYSRTGINLRAKSARNCAGYRAPDLAQQAFLDAGGPKRDRLSLDADGDGYACDWDPILYQHAVRN</sequence>
<reference evidence="3 4" key="1">
    <citation type="submission" date="2023-06" db="EMBL/GenBank/DDBJ databases">
        <title>Parasedimentitalea psychrophila sp. nov., a psychrophilic bacterium isolated from deep-sea sediment.</title>
        <authorList>
            <person name="Li A."/>
        </authorList>
    </citation>
    <scope>NUCLEOTIDE SEQUENCE [LARGE SCALE GENOMIC DNA]</scope>
    <source>
        <strain evidence="3 4">QS115</strain>
    </source>
</reference>
<feature type="signal peptide" evidence="2">
    <location>
        <begin position="1"/>
        <end position="17"/>
    </location>
</feature>
<dbReference type="EMBL" id="CP127247">
    <property type="protein sequence ID" value="WIY27615.1"/>
    <property type="molecule type" value="Genomic_DNA"/>
</dbReference>
<evidence type="ECO:0000256" key="1">
    <source>
        <dbReference type="SAM" id="MobiDB-lite"/>
    </source>
</evidence>
<protein>
    <recommendedName>
        <fullName evidence="5">Excalibur calcium-binding domain-containing protein</fullName>
    </recommendedName>
</protein>
<dbReference type="KEGG" id="ppso:QPJ95_15160"/>
<dbReference type="PROSITE" id="PS51257">
    <property type="entry name" value="PROKAR_LIPOPROTEIN"/>
    <property type="match status" value="1"/>
</dbReference>
<proteinExistence type="predicted"/>
<evidence type="ECO:0008006" key="5">
    <source>
        <dbReference type="Google" id="ProtNLM"/>
    </source>
</evidence>
<dbReference type="Proteomes" id="UP001238334">
    <property type="component" value="Chromosome"/>
</dbReference>
<keyword evidence="4" id="KW-1185">Reference proteome</keyword>
<evidence type="ECO:0000256" key="2">
    <source>
        <dbReference type="SAM" id="SignalP"/>
    </source>
</evidence>
<dbReference type="AlphaFoldDB" id="A0A9Y2P954"/>
<name>A0A9Y2P954_9RHOB</name>